<dbReference type="EC" id="3.2.1.1" evidence="8 22"/>
<reference evidence="27 28" key="1">
    <citation type="journal article" date="2009" name="Nature">
        <title>The Sorghum bicolor genome and the diversification of grasses.</title>
        <authorList>
            <person name="Paterson A.H."/>
            <person name="Bowers J.E."/>
            <person name="Bruggmann R."/>
            <person name="Dubchak I."/>
            <person name="Grimwood J."/>
            <person name="Gundlach H."/>
            <person name="Haberer G."/>
            <person name="Hellsten U."/>
            <person name="Mitros T."/>
            <person name="Poliakov A."/>
            <person name="Schmutz J."/>
            <person name="Spannagl M."/>
            <person name="Tang H."/>
            <person name="Wang X."/>
            <person name="Wicker T."/>
            <person name="Bharti A.K."/>
            <person name="Chapman J."/>
            <person name="Feltus F.A."/>
            <person name="Gowik U."/>
            <person name="Grigoriev I.V."/>
            <person name="Lyons E."/>
            <person name="Maher C.A."/>
            <person name="Martis M."/>
            <person name="Narechania A."/>
            <person name="Otillar R.P."/>
            <person name="Penning B.W."/>
            <person name="Salamov A.A."/>
            <person name="Wang Y."/>
            <person name="Zhang L."/>
            <person name="Carpita N.C."/>
            <person name="Freeling M."/>
            <person name="Gingle A.R."/>
            <person name="Hash C.T."/>
            <person name="Keller B."/>
            <person name="Klein P."/>
            <person name="Kresovich S."/>
            <person name="McCann M.C."/>
            <person name="Ming R."/>
            <person name="Peterson D.G."/>
            <person name="Mehboob-ur-Rahman"/>
            <person name="Ware D."/>
            <person name="Westhoff P."/>
            <person name="Mayer K.F."/>
            <person name="Messing J."/>
            <person name="Rokhsar D.S."/>
        </authorList>
    </citation>
    <scope>NUCLEOTIDE SEQUENCE [LARGE SCALE GENOMIC DNA]</scope>
    <source>
        <strain evidence="28">cv. BTx623</strain>
    </source>
</reference>
<evidence type="ECO:0000256" key="19">
    <source>
        <dbReference type="ARBA" id="ARBA00023277"/>
    </source>
</evidence>
<evidence type="ECO:0000256" key="17">
    <source>
        <dbReference type="ARBA" id="ARBA00023170"/>
    </source>
</evidence>
<feature type="signal peptide" evidence="25">
    <location>
        <begin position="1"/>
        <end position="24"/>
    </location>
</feature>
<dbReference type="AlphaFoldDB" id="A0A1B6QC58"/>
<evidence type="ECO:0000256" key="22">
    <source>
        <dbReference type="RuleBase" id="RU361134"/>
    </source>
</evidence>
<dbReference type="eggNOG" id="KOG0471">
    <property type="taxonomic scope" value="Eukaryota"/>
</dbReference>
<dbReference type="PANTHER" id="PTHR43447">
    <property type="entry name" value="ALPHA-AMYLASE"/>
    <property type="match status" value="1"/>
</dbReference>
<evidence type="ECO:0000256" key="1">
    <source>
        <dbReference type="ARBA" id="ARBA00000548"/>
    </source>
</evidence>
<feature type="chain" id="PRO_5008589530" description="Alpha-amylase" evidence="25">
    <location>
        <begin position="25"/>
        <end position="850"/>
    </location>
</feature>
<comment type="catalytic activity">
    <reaction evidence="1 22">
        <text>Endohydrolysis of (1-&gt;4)-alpha-D-glucosidic linkages in polysaccharides containing three or more (1-&gt;4)-alpha-linked D-glucose units.</text>
        <dbReference type="EC" id="3.2.1.1"/>
    </reaction>
</comment>
<dbReference type="CDD" id="cd11314">
    <property type="entry name" value="AmyAc_arch_bac_plant_AmyA"/>
    <property type="match status" value="1"/>
</dbReference>
<protein>
    <recommendedName>
        <fullName evidence="8 22">Alpha-amylase</fullName>
        <ecNumber evidence="8 22">3.2.1.1</ecNumber>
    </recommendedName>
</protein>
<feature type="domain" description="Protein kinase" evidence="26">
    <location>
        <begin position="532"/>
        <end position="815"/>
    </location>
</feature>
<comment type="subunit">
    <text evidence="7">Monomer.</text>
</comment>
<evidence type="ECO:0000256" key="12">
    <source>
        <dbReference type="ARBA" id="ARBA00022741"/>
    </source>
</evidence>
<dbReference type="Gene3D" id="3.30.200.20">
    <property type="entry name" value="Phosphorylase Kinase, domain 1"/>
    <property type="match status" value="1"/>
</dbReference>
<evidence type="ECO:0000256" key="11">
    <source>
        <dbReference type="ARBA" id="ARBA00022729"/>
    </source>
</evidence>
<dbReference type="InterPro" id="IPR011009">
    <property type="entry name" value="Kinase-like_dom_sf"/>
</dbReference>
<gene>
    <name evidence="27" type="ORF">SORBI_3002G184500</name>
</gene>
<dbReference type="GO" id="GO:0004672">
    <property type="term" value="F:protein kinase activity"/>
    <property type="evidence" value="ECO:0007669"/>
    <property type="project" value="InterPro"/>
</dbReference>
<sequence length="850" mass="93385">MRVGTGNLILVVILLGLSSQAALSQILLQAFDWESWNKGGSGWYDYLQSQVDDIAAAGITHVWLPPPSHSVDAQGYLPGRLYDLNVSQYGNETQLRALIAAFHGKGVKCIADIVLNHRTAESKDGRGVYCIFEGGTPDGRLDWGPHMICRNDSYSDGTGNADTGLDYEPAPDLDHLNDVVRSDLTGWLEWLKSDAVGFDGWRLDFANGYSPAVAGGYINSTAPDVAVAEIWTDLAYEQDGRPRADQDAHRQVLADWVDAVGGPAAAFDYTTKGILQAALNYSQLSWMKDAQGRAPGLVGLRPQQAVTFVDNHDTGSKTHQLWPFPPANILQGYAYILTHPGTPCIFYDHFFDPSMKDQITTMMKIRTRNKIGPASKLRILLAENDAYVAEIDGSVLTKVGPRYDVSKYVPDGFLVTTSGSDFAIWENSSVVQMNTPPPSTSTTRSRRWVTPVVATVAPLSALLACGAAVMLLFRRQKRRSRQRRLPGSVDATGDHSDDEEDDDDRDQADFEKGVVGPRRYHYRELAAATGNFDEENKLGSGGFGPVYRGYLAAQDRHVAVKVLSPETSTQGRRQFEAEVRIISQLRHRNLVQLVGWCESRRNRRGGLLLVYELVAEGSLDQHLYGVAERLLAWPERYRIAAGLGAALAYLHEEWEQCVVHGDVKPSNVMLDSSHTAKLGDFGLARLLDHGVVPRTTRVVMGTMGYMDPDLVTTHKPSRASDVYSFGVVLLEVACGRPATEEMPDGETLALPEWVWELYDRGAVLEAADGRLDGQFDVWEMERMLVVGLWCSHPVPRERPSIVHALNVLQSRDATLPALPTNVHRGAAAPTAGFSAYVHSMSSVGSVGEPC</sequence>
<keyword evidence="15 24" id="KW-1133">Transmembrane helix</keyword>
<dbReference type="InterPro" id="IPR006046">
    <property type="entry name" value="Alpha_amylase"/>
</dbReference>
<keyword evidence="19 22" id="KW-0119">Carbohydrate metabolism</keyword>
<dbReference type="Gene3D" id="1.10.510.10">
    <property type="entry name" value="Transferase(Phosphotransferase) domain 1"/>
    <property type="match status" value="1"/>
</dbReference>
<dbReference type="OMA" id="LTWPERH"/>
<dbReference type="GO" id="GO:0004556">
    <property type="term" value="F:alpha-amylase activity"/>
    <property type="evidence" value="ECO:0000318"/>
    <property type="project" value="GO_Central"/>
</dbReference>
<dbReference type="Pfam" id="PF00069">
    <property type="entry name" value="Pkinase"/>
    <property type="match status" value="1"/>
</dbReference>
<keyword evidence="13 22" id="KW-0378">Hydrolase</keyword>
<feature type="compositionally biased region" description="Acidic residues" evidence="23">
    <location>
        <begin position="496"/>
        <end position="506"/>
    </location>
</feature>
<keyword evidence="11 25" id="KW-0732">Signal</keyword>
<proteinExistence type="inferred from homology"/>
<organism evidence="27 28">
    <name type="scientific">Sorghum bicolor</name>
    <name type="common">Sorghum</name>
    <name type="synonym">Sorghum vulgare</name>
    <dbReference type="NCBI Taxonomy" id="4558"/>
    <lineage>
        <taxon>Eukaryota</taxon>
        <taxon>Viridiplantae</taxon>
        <taxon>Streptophyta</taxon>
        <taxon>Embryophyta</taxon>
        <taxon>Tracheophyta</taxon>
        <taxon>Spermatophyta</taxon>
        <taxon>Magnoliopsida</taxon>
        <taxon>Liliopsida</taxon>
        <taxon>Poales</taxon>
        <taxon>Poaceae</taxon>
        <taxon>PACMAD clade</taxon>
        <taxon>Panicoideae</taxon>
        <taxon>Andropogonodae</taxon>
        <taxon>Andropogoneae</taxon>
        <taxon>Sorghinae</taxon>
        <taxon>Sorghum</taxon>
    </lineage>
</organism>
<dbReference type="EMBL" id="CM000761">
    <property type="protein sequence ID" value="KXG35508.1"/>
    <property type="molecule type" value="Genomic_DNA"/>
</dbReference>
<dbReference type="Pfam" id="PF00128">
    <property type="entry name" value="Alpha-amylase"/>
    <property type="match status" value="1"/>
</dbReference>
<evidence type="ECO:0000256" key="23">
    <source>
        <dbReference type="SAM" id="MobiDB-lite"/>
    </source>
</evidence>
<accession>A0A1B6QC58</accession>
<dbReference type="InterPro" id="IPR013780">
    <property type="entry name" value="Glyco_hydro_b"/>
</dbReference>
<dbReference type="FunFam" id="1.10.510.10:FF:000240">
    <property type="entry name" value="Lectin-domain containing receptor kinase A4.3"/>
    <property type="match status" value="1"/>
</dbReference>
<evidence type="ECO:0000256" key="10">
    <source>
        <dbReference type="ARBA" id="ARBA00022692"/>
    </source>
</evidence>
<dbReference type="SUPFAM" id="SSF51011">
    <property type="entry name" value="Glycosyl hydrolase domain"/>
    <property type="match status" value="1"/>
</dbReference>
<comment type="similarity">
    <text evidence="4 21">Belongs to the glycosyl hydrolase 13 family.</text>
</comment>
<dbReference type="GO" id="GO:0002229">
    <property type="term" value="P:defense response to oomycetes"/>
    <property type="evidence" value="ECO:0007669"/>
    <property type="project" value="UniProtKB-ARBA"/>
</dbReference>
<keyword evidence="20 22" id="KW-0326">Glycosidase</keyword>
<dbReference type="InterPro" id="IPR008271">
    <property type="entry name" value="Ser/Thr_kinase_AS"/>
</dbReference>
<keyword evidence="18" id="KW-0325">Glycoprotein</keyword>
<keyword evidence="16 24" id="KW-0472">Membrane</keyword>
<comment type="cofactor">
    <cofactor evidence="2">
        <name>Ca(2+)</name>
        <dbReference type="ChEBI" id="CHEBI:29108"/>
    </cofactor>
</comment>
<evidence type="ECO:0000256" key="13">
    <source>
        <dbReference type="ARBA" id="ARBA00022801"/>
    </source>
</evidence>
<evidence type="ECO:0000256" key="14">
    <source>
        <dbReference type="ARBA" id="ARBA00022840"/>
    </source>
</evidence>
<keyword evidence="17" id="KW-0675">Receptor</keyword>
<reference evidence="28" key="2">
    <citation type="journal article" date="2018" name="Plant J.">
        <title>The Sorghum bicolor reference genome: improved assembly, gene annotations, a transcriptome atlas, and signatures of genome organization.</title>
        <authorList>
            <person name="McCormick R.F."/>
            <person name="Truong S.K."/>
            <person name="Sreedasyam A."/>
            <person name="Jenkins J."/>
            <person name="Shu S."/>
            <person name="Sims D."/>
            <person name="Kennedy M."/>
            <person name="Amirebrahimi M."/>
            <person name="Weers B.D."/>
            <person name="McKinley B."/>
            <person name="Mattison A."/>
            <person name="Morishige D.T."/>
            <person name="Grimwood J."/>
            <person name="Schmutz J."/>
            <person name="Mullet J.E."/>
        </authorList>
    </citation>
    <scope>NUCLEOTIDE SEQUENCE [LARGE SCALE GENOMIC DNA]</scope>
    <source>
        <strain evidence="28">cv. BTx623</strain>
    </source>
</reference>
<evidence type="ECO:0000256" key="2">
    <source>
        <dbReference type="ARBA" id="ARBA00001913"/>
    </source>
</evidence>
<evidence type="ECO:0000256" key="7">
    <source>
        <dbReference type="ARBA" id="ARBA00011245"/>
    </source>
</evidence>
<evidence type="ECO:0000256" key="18">
    <source>
        <dbReference type="ARBA" id="ARBA00023180"/>
    </source>
</evidence>
<dbReference type="SMART" id="SM00220">
    <property type="entry name" value="S_TKc"/>
    <property type="match status" value="1"/>
</dbReference>
<keyword evidence="9" id="KW-1003">Cell membrane</keyword>
<dbReference type="InterPro" id="IPR000719">
    <property type="entry name" value="Prot_kinase_dom"/>
</dbReference>
<keyword evidence="28" id="KW-1185">Reference proteome</keyword>
<dbReference type="Proteomes" id="UP000000768">
    <property type="component" value="Chromosome 2"/>
</dbReference>
<feature type="region of interest" description="Disordered" evidence="23">
    <location>
        <begin position="482"/>
        <end position="513"/>
    </location>
</feature>
<dbReference type="GO" id="GO:0005524">
    <property type="term" value="F:ATP binding"/>
    <property type="evidence" value="ECO:0007669"/>
    <property type="project" value="UniProtKB-KW"/>
</dbReference>
<evidence type="ECO:0000256" key="3">
    <source>
        <dbReference type="ARBA" id="ARBA00004251"/>
    </source>
</evidence>
<keyword evidence="12" id="KW-0547">Nucleotide-binding</keyword>
<evidence type="ECO:0000256" key="6">
    <source>
        <dbReference type="ARBA" id="ARBA00010217"/>
    </source>
</evidence>
<dbReference type="InterPro" id="IPR006047">
    <property type="entry name" value="GH13_cat_dom"/>
</dbReference>
<evidence type="ECO:0000256" key="8">
    <source>
        <dbReference type="ARBA" id="ARBA00012595"/>
    </source>
</evidence>
<evidence type="ECO:0000256" key="24">
    <source>
        <dbReference type="SAM" id="Phobius"/>
    </source>
</evidence>
<dbReference type="GO" id="GO:0005886">
    <property type="term" value="C:plasma membrane"/>
    <property type="evidence" value="ECO:0007669"/>
    <property type="project" value="UniProtKB-SubCell"/>
</dbReference>
<dbReference type="InParanoid" id="A0A1B6QC58"/>
<dbReference type="SMR" id="A0A1B6QC58"/>
<dbReference type="Gene3D" id="3.20.20.80">
    <property type="entry name" value="Glycosidases"/>
    <property type="match status" value="1"/>
</dbReference>
<dbReference type="PROSITE" id="PS50011">
    <property type="entry name" value="PROTEIN_KINASE_DOM"/>
    <property type="match status" value="1"/>
</dbReference>
<feature type="transmembrane region" description="Helical" evidence="24">
    <location>
        <begin position="448"/>
        <end position="473"/>
    </location>
</feature>
<dbReference type="FunFam" id="3.30.200.20:FF:000168">
    <property type="entry name" value="L-type lectin-domain containing receptor kinase IX.1"/>
    <property type="match status" value="1"/>
</dbReference>
<dbReference type="SUPFAM" id="SSF56112">
    <property type="entry name" value="Protein kinase-like (PK-like)"/>
    <property type="match status" value="1"/>
</dbReference>
<dbReference type="SMART" id="SM00810">
    <property type="entry name" value="Alpha-amyl_C2"/>
    <property type="match status" value="1"/>
</dbReference>
<dbReference type="SUPFAM" id="SSF51445">
    <property type="entry name" value="(Trans)glycosidases"/>
    <property type="match status" value="1"/>
</dbReference>
<dbReference type="InterPro" id="IPR017853">
    <property type="entry name" value="GH"/>
</dbReference>
<keyword evidence="10 24" id="KW-0812">Transmembrane</keyword>
<evidence type="ECO:0000256" key="9">
    <source>
        <dbReference type="ARBA" id="ARBA00022475"/>
    </source>
</evidence>
<comment type="similarity">
    <text evidence="6">In the C-terminal section; belongs to the protein kinase superfamily. Ser/Thr protein kinase family.</text>
</comment>
<evidence type="ECO:0000313" key="27">
    <source>
        <dbReference type="EMBL" id="KXG35508.1"/>
    </source>
</evidence>
<evidence type="ECO:0000256" key="4">
    <source>
        <dbReference type="ARBA" id="ARBA00008061"/>
    </source>
</evidence>
<name>A0A1B6QC58_SORBI</name>
<keyword evidence="14" id="KW-0067">ATP-binding</keyword>
<evidence type="ECO:0000256" key="15">
    <source>
        <dbReference type="ARBA" id="ARBA00022989"/>
    </source>
</evidence>
<evidence type="ECO:0000256" key="25">
    <source>
        <dbReference type="SAM" id="SignalP"/>
    </source>
</evidence>
<dbReference type="InterPro" id="IPR012850">
    <property type="entry name" value="A-amylase_bs_C"/>
</dbReference>
<dbReference type="PRINTS" id="PR00110">
    <property type="entry name" value="ALPHAAMYLASE"/>
</dbReference>
<dbReference type="Gene3D" id="2.60.40.1180">
    <property type="entry name" value="Golgi alpha-mannosidase II"/>
    <property type="match status" value="1"/>
</dbReference>
<evidence type="ECO:0000256" key="20">
    <source>
        <dbReference type="ARBA" id="ARBA00023295"/>
    </source>
</evidence>
<evidence type="ECO:0000256" key="21">
    <source>
        <dbReference type="RuleBase" id="RU003615"/>
    </source>
</evidence>
<dbReference type="OrthoDB" id="672136at2759"/>
<comment type="similarity">
    <text evidence="5">In the N-terminal section; belongs to the leguminous lectin family.</text>
</comment>
<evidence type="ECO:0000313" key="28">
    <source>
        <dbReference type="Proteomes" id="UP000000768"/>
    </source>
</evidence>
<evidence type="ECO:0000256" key="5">
    <source>
        <dbReference type="ARBA" id="ARBA00008536"/>
    </source>
</evidence>
<dbReference type="STRING" id="4558.A0A1B6QC58"/>
<evidence type="ECO:0000256" key="16">
    <source>
        <dbReference type="ARBA" id="ARBA00023136"/>
    </source>
</evidence>
<dbReference type="GO" id="GO:0005987">
    <property type="term" value="P:sucrose catabolic process"/>
    <property type="evidence" value="ECO:0000318"/>
    <property type="project" value="GO_Central"/>
</dbReference>
<evidence type="ECO:0000259" key="26">
    <source>
        <dbReference type="PROSITE" id="PS50011"/>
    </source>
</evidence>
<dbReference type="SMART" id="SM00642">
    <property type="entry name" value="Aamy"/>
    <property type="match status" value="1"/>
</dbReference>
<dbReference type="Gramene" id="KXG35508">
    <property type="protein sequence ID" value="KXG35508"/>
    <property type="gene ID" value="SORBI_3002G184500"/>
</dbReference>
<dbReference type="Pfam" id="PF07821">
    <property type="entry name" value="Alpha-amyl_C2"/>
    <property type="match status" value="1"/>
</dbReference>
<dbReference type="PROSITE" id="PS00108">
    <property type="entry name" value="PROTEIN_KINASE_ST"/>
    <property type="match status" value="1"/>
</dbReference>
<comment type="subcellular location">
    <subcellularLocation>
        <location evidence="3">Cell membrane</location>
        <topology evidence="3">Single-pass type I membrane protein</topology>
    </subcellularLocation>
</comment>
<dbReference type="GO" id="GO:0005509">
    <property type="term" value="F:calcium ion binding"/>
    <property type="evidence" value="ECO:0007669"/>
    <property type="project" value="InterPro"/>
</dbReference>